<protein>
    <recommendedName>
        <fullName evidence="5">Lipoprotein antigen</fullName>
    </recommendedName>
</protein>
<dbReference type="RefSeq" id="WP_157457138.1">
    <property type="nucleotide sequence ID" value="NZ_CP012117.1"/>
</dbReference>
<feature type="region of interest" description="Disordered" evidence="1">
    <location>
        <begin position="24"/>
        <end position="85"/>
    </location>
</feature>
<dbReference type="PROSITE" id="PS51257">
    <property type="entry name" value="PROKAR_LIPOPROTEIN"/>
    <property type="match status" value="1"/>
</dbReference>
<reference evidence="3 4" key="1">
    <citation type="submission" date="2015-06" db="EMBL/GenBank/DDBJ databases">
        <title>Investigation of pathophysiology for high-risk pregnancy and development of treatment modality based on it.</title>
        <authorList>
            <person name="Kim B.-C."/>
            <person name="Lim S."/>
        </authorList>
    </citation>
    <scope>NUCLEOTIDE SEQUENCE [LARGE SCALE GENOMIC DNA]</scope>
    <source>
        <strain evidence="3 4">AD1-86</strain>
    </source>
</reference>
<proteinExistence type="predicted"/>
<gene>
    <name evidence="3" type="ORF">DAD186_20210</name>
</gene>
<evidence type="ECO:0000313" key="3">
    <source>
        <dbReference type="EMBL" id="ANP28571.1"/>
    </source>
</evidence>
<dbReference type="STRING" id="1630135.DAD186_20210"/>
<dbReference type="EMBL" id="CP012117">
    <property type="protein sequence ID" value="ANP28571.1"/>
    <property type="molecule type" value="Genomic_DNA"/>
</dbReference>
<name>A0A1B0ZKP6_9MICO</name>
<dbReference type="Proteomes" id="UP000092596">
    <property type="component" value="Chromosome"/>
</dbReference>
<evidence type="ECO:0000313" key="4">
    <source>
        <dbReference type="Proteomes" id="UP000092596"/>
    </source>
</evidence>
<sequence length="164" mass="16328">MRVSTSLRALAACGCLALALAGCGSPNEPQSSPPASSAAAASDGGGPSVVINESEGNGDAPPVPEITAGGLDHAELGDSCSDEGMVKIPLHGAPDPALEGFNGSFTYNGWKENGGSSEATFTINQGGGKQQFGPLQVGDQFELGGAMYSVTSICKDNAQLDVIG</sequence>
<evidence type="ECO:0000256" key="2">
    <source>
        <dbReference type="SAM" id="SignalP"/>
    </source>
</evidence>
<dbReference type="AlphaFoldDB" id="A0A1B0ZKP6"/>
<feature type="compositionally biased region" description="Low complexity" evidence="1">
    <location>
        <begin position="33"/>
        <end position="42"/>
    </location>
</feature>
<evidence type="ECO:0008006" key="5">
    <source>
        <dbReference type="Google" id="ProtNLM"/>
    </source>
</evidence>
<keyword evidence="2" id="KW-0732">Signal</keyword>
<feature type="chain" id="PRO_5038467904" description="Lipoprotein antigen" evidence="2">
    <location>
        <begin position="22"/>
        <end position="164"/>
    </location>
</feature>
<organism evidence="3 4">
    <name type="scientific">Dermabacter vaginalis</name>
    <dbReference type="NCBI Taxonomy" id="1630135"/>
    <lineage>
        <taxon>Bacteria</taxon>
        <taxon>Bacillati</taxon>
        <taxon>Actinomycetota</taxon>
        <taxon>Actinomycetes</taxon>
        <taxon>Micrococcales</taxon>
        <taxon>Dermabacteraceae</taxon>
        <taxon>Dermabacter</taxon>
    </lineage>
</organism>
<dbReference type="KEGG" id="dva:DAD186_20210"/>
<evidence type="ECO:0000256" key="1">
    <source>
        <dbReference type="SAM" id="MobiDB-lite"/>
    </source>
</evidence>
<accession>A0A1B0ZKP6</accession>
<feature type="signal peptide" evidence="2">
    <location>
        <begin position="1"/>
        <end position="21"/>
    </location>
</feature>